<evidence type="ECO:0000313" key="13">
    <source>
        <dbReference type="Proteomes" id="UP000027586"/>
    </source>
</evidence>
<accession>A0A068S126</accession>
<dbReference type="AlphaFoldDB" id="A0A068S126"/>
<keyword evidence="6 9" id="KW-0067">ATP-binding</keyword>
<dbReference type="OrthoDB" id="6513151at2759"/>
<gene>
    <name evidence="12" type="ORF">LCOR_07057.1</name>
</gene>
<feature type="compositionally biased region" description="Low complexity" evidence="10">
    <location>
        <begin position="606"/>
        <end position="621"/>
    </location>
</feature>
<feature type="compositionally biased region" description="Polar residues" evidence="10">
    <location>
        <begin position="139"/>
        <end position="151"/>
    </location>
</feature>
<keyword evidence="3" id="KW-0808">Transferase</keyword>
<feature type="compositionally biased region" description="Polar residues" evidence="10">
    <location>
        <begin position="1"/>
        <end position="17"/>
    </location>
</feature>
<dbReference type="Pfam" id="PF00069">
    <property type="entry name" value="Pkinase"/>
    <property type="match status" value="1"/>
</dbReference>
<evidence type="ECO:0000313" key="12">
    <source>
        <dbReference type="EMBL" id="CDH55964.1"/>
    </source>
</evidence>
<dbReference type="Proteomes" id="UP000027586">
    <property type="component" value="Unassembled WGS sequence"/>
</dbReference>
<dbReference type="GO" id="GO:0005524">
    <property type="term" value="F:ATP binding"/>
    <property type="evidence" value="ECO:0007669"/>
    <property type="project" value="UniProtKB-UniRule"/>
</dbReference>
<keyword evidence="5 12" id="KW-0418">Kinase</keyword>
<comment type="caution">
    <text evidence="12">The sequence shown here is derived from an EMBL/GenBank/DDBJ whole genome shotgun (WGS) entry which is preliminary data.</text>
</comment>
<feature type="domain" description="Protein kinase" evidence="11">
    <location>
        <begin position="262"/>
        <end position="546"/>
    </location>
</feature>
<evidence type="ECO:0000256" key="2">
    <source>
        <dbReference type="ARBA" id="ARBA00022527"/>
    </source>
</evidence>
<keyword evidence="2" id="KW-0723">Serine/threonine-protein kinase</keyword>
<evidence type="ECO:0000256" key="1">
    <source>
        <dbReference type="ARBA" id="ARBA00012513"/>
    </source>
</evidence>
<reference evidence="12" key="1">
    <citation type="submission" date="2013-08" db="EMBL/GenBank/DDBJ databases">
        <title>Gene expansion shapes genome architecture in the human pathogen Lichtheimia corymbifera: an evolutionary genomics analysis in the ancient terrestrial Mucorales (Mucoromycotina).</title>
        <authorList>
            <person name="Schwartze V.U."/>
            <person name="Winter S."/>
            <person name="Shelest E."/>
            <person name="Marcet-Houben M."/>
            <person name="Horn F."/>
            <person name="Wehner S."/>
            <person name="Hoffmann K."/>
            <person name="Riege K."/>
            <person name="Sammeth M."/>
            <person name="Nowrousian M."/>
            <person name="Valiante V."/>
            <person name="Linde J."/>
            <person name="Jacobsen I.D."/>
            <person name="Marz M."/>
            <person name="Brakhage A.A."/>
            <person name="Gabaldon T."/>
            <person name="Bocker S."/>
            <person name="Voigt K."/>
        </authorList>
    </citation>
    <scope>NUCLEOTIDE SEQUENCE [LARGE SCALE GENOMIC DNA]</scope>
    <source>
        <strain evidence="12">FSU 9682</strain>
    </source>
</reference>
<dbReference type="PROSITE" id="PS00108">
    <property type="entry name" value="PROTEIN_KINASE_ST"/>
    <property type="match status" value="1"/>
</dbReference>
<dbReference type="EMBL" id="CBTN010000034">
    <property type="protein sequence ID" value="CDH55964.1"/>
    <property type="molecule type" value="Genomic_DNA"/>
</dbReference>
<sequence length="634" mass="71032">MDHQSQQSWRSVYNEPSQSDHAKRQFEQQLSSRMQSLNFEEPAKIFRDKHGVHQFENITPDVSMPGTPIHERQQPPLDQHHHHHHHLAPETPRSMTNASGGSSGGSSNEQLPKESSKASTPEPTTADVPAVQVTDDSIKSTVGSTSYQQPQTSRPASHTSTPSPPGTPSQFVFNKPRYNNRYMQTHFHHQQPGTSNTKKKKDTLLHDLKRLIKKPDKNQRDNGAQQSPPPPAPDDTLSIASSRHSGLSFANEFNTDLEARYGKWGRFVGKGAGGSVRLIRRHTDGKTFAVKQFRKRAPNENEKQYVKKVTAEFCIGSTLHNLNVIETLDMVREGSAFYEIMEYAPNDLFNIVMSGQMSRDEIACCWRQMLQGVAYLHGIGIAHRDLKLDNIVLDERGIVKLIDFGCATVFKYPYDKNVHLSKGNGMTFIQGGWMDDSWERRVLGISGSDPYIAPEQFIQKQYDARKADIWSCAVIYICMVIRRFPWRIAHPAKDQSFKNFQTPSSRGAARLLGLLPRQARPVIAQILEPDPHLRALVNQVLEDEWVQSIETCQADQPGKDHVHHLLVKPTSQDVLSRGNIVLLKSSSSGGGSTSSVAAEQQKRDSPSSQQSSTRPSTTTSTAHVQSGSVKQYQR</sequence>
<feature type="region of interest" description="Disordered" evidence="10">
    <location>
        <begin position="51"/>
        <end position="174"/>
    </location>
</feature>
<dbReference type="GO" id="GO:0005829">
    <property type="term" value="C:cytosol"/>
    <property type="evidence" value="ECO:0007669"/>
    <property type="project" value="TreeGrafter"/>
</dbReference>
<dbReference type="InterPro" id="IPR017441">
    <property type="entry name" value="Protein_kinase_ATP_BS"/>
</dbReference>
<evidence type="ECO:0000256" key="10">
    <source>
        <dbReference type="SAM" id="MobiDB-lite"/>
    </source>
</evidence>
<dbReference type="Gene3D" id="1.10.510.10">
    <property type="entry name" value="Transferase(Phosphotransferase) domain 1"/>
    <property type="match status" value="1"/>
</dbReference>
<feature type="binding site" evidence="9">
    <location>
        <position position="291"/>
    </location>
    <ligand>
        <name>ATP</name>
        <dbReference type="ChEBI" id="CHEBI:30616"/>
    </ligand>
</feature>
<evidence type="ECO:0000256" key="7">
    <source>
        <dbReference type="ARBA" id="ARBA00047899"/>
    </source>
</evidence>
<comment type="catalytic activity">
    <reaction evidence="7">
        <text>L-threonyl-[protein] + ATP = O-phospho-L-threonyl-[protein] + ADP + H(+)</text>
        <dbReference type="Rhea" id="RHEA:46608"/>
        <dbReference type="Rhea" id="RHEA-COMP:11060"/>
        <dbReference type="Rhea" id="RHEA-COMP:11605"/>
        <dbReference type="ChEBI" id="CHEBI:15378"/>
        <dbReference type="ChEBI" id="CHEBI:30013"/>
        <dbReference type="ChEBI" id="CHEBI:30616"/>
        <dbReference type="ChEBI" id="CHEBI:61977"/>
        <dbReference type="ChEBI" id="CHEBI:456216"/>
        <dbReference type="EC" id="2.7.11.1"/>
    </reaction>
</comment>
<keyword evidence="4 9" id="KW-0547">Nucleotide-binding</keyword>
<evidence type="ECO:0000256" key="8">
    <source>
        <dbReference type="ARBA" id="ARBA00048679"/>
    </source>
</evidence>
<proteinExistence type="predicted"/>
<dbReference type="GO" id="GO:0004674">
    <property type="term" value="F:protein serine/threonine kinase activity"/>
    <property type="evidence" value="ECO:0007669"/>
    <property type="project" value="UniProtKB-KW"/>
</dbReference>
<feature type="compositionally biased region" description="Low complexity" evidence="10">
    <location>
        <begin position="152"/>
        <end position="161"/>
    </location>
</feature>
<comment type="catalytic activity">
    <reaction evidence="8">
        <text>L-seryl-[protein] + ATP = O-phospho-L-seryl-[protein] + ADP + H(+)</text>
        <dbReference type="Rhea" id="RHEA:17989"/>
        <dbReference type="Rhea" id="RHEA-COMP:9863"/>
        <dbReference type="Rhea" id="RHEA-COMP:11604"/>
        <dbReference type="ChEBI" id="CHEBI:15378"/>
        <dbReference type="ChEBI" id="CHEBI:29999"/>
        <dbReference type="ChEBI" id="CHEBI:30616"/>
        <dbReference type="ChEBI" id="CHEBI:83421"/>
        <dbReference type="ChEBI" id="CHEBI:456216"/>
        <dbReference type="EC" id="2.7.11.1"/>
    </reaction>
</comment>
<evidence type="ECO:0000256" key="5">
    <source>
        <dbReference type="ARBA" id="ARBA00022777"/>
    </source>
</evidence>
<evidence type="ECO:0000256" key="3">
    <source>
        <dbReference type="ARBA" id="ARBA00022679"/>
    </source>
</evidence>
<dbReference type="STRING" id="1263082.A0A068S126"/>
<dbReference type="InterPro" id="IPR011009">
    <property type="entry name" value="Kinase-like_dom_sf"/>
</dbReference>
<dbReference type="PANTHER" id="PTHR24343">
    <property type="entry name" value="SERINE/THREONINE KINASE"/>
    <property type="match status" value="1"/>
</dbReference>
<feature type="region of interest" description="Disordered" evidence="10">
    <location>
        <begin position="1"/>
        <end position="35"/>
    </location>
</feature>
<keyword evidence="13" id="KW-1185">Reference proteome</keyword>
<organism evidence="12 13">
    <name type="scientific">Lichtheimia corymbifera JMRC:FSU:9682</name>
    <dbReference type="NCBI Taxonomy" id="1263082"/>
    <lineage>
        <taxon>Eukaryota</taxon>
        <taxon>Fungi</taxon>
        <taxon>Fungi incertae sedis</taxon>
        <taxon>Mucoromycota</taxon>
        <taxon>Mucoromycotina</taxon>
        <taxon>Mucoromycetes</taxon>
        <taxon>Mucorales</taxon>
        <taxon>Lichtheimiaceae</taxon>
        <taxon>Lichtheimia</taxon>
    </lineage>
</organism>
<evidence type="ECO:0000256" key="9">
    <source>
        <dbReference type="PROSITE-ProRule" id="PRU10141"/>
    </source>
</evidence>
<dbReference type="InterPro" id="IPR008271">
    <property type="entry name" value="Ser/Thr_kinase_AS"/>
</dbReference>
<evidence type="ECO:0000259" key="11">
    <source>
        <dbReference type="PROSITE" id="PS50011"/>
    </source>
</evidence>
<evidence type="ECO:0000256" key="4">
    <source>
        <dbReference type="ARBA" id="ARBA00022741"/>
    </source>
</evidence>
<dbReference type="SUPFAM" id="SSF56112">
    <property type="entry name" value="Protein kinase-like (PK-like)"/>
    <property type="match status" value="1"/>
</dbReference>
<dbReference type="EC" id="2.7.11.1" evidence="1"/>
<feature type="region of interest" description="Disordered" evidence="10">
    <location>
        <begin position="212"/>
        <end position="240"/>
    </location>
</feature>
<name>A0A068S126_9FUNG</name>
<dbReference type="InterPro" id="IPR000719">
    <property type="entry name" value="Prot_kinase_dom"/>
</dbReference>
<dbReference type="SMART" id="SM00220">
    <property type="entry name" value="S_TKc"/>
    <property type="match status" value="1"/>
</dbReference>
<feature type="region of interest" description="Disordered" evidence="10">
    <location>
        <begin position="585"/>
        <end position="634"/>
    </location>
</feature>
<dbReference type="PROSITE" id="PS50011">
    <property type="entry name" value="PROTEIN_KINASE_DOM"/>
    <property type="match status" value="1"/>
</dbReference>
<protein>
    <recommendedName>
        <fullName evidence="1">non-specific serine/threonine protein kinase</fullName>
        <ecNumber evidence="1">2.7.11.1</ecNumber>
    </recommendedName>
</protein>
<evidence type="ECO:0000256" key="6">
    <source>
        <dbReference type="ARBA" id="ARBA00022840"/>
    </source>
</evidence>
<feature type="compositionally biased region" description="Polar residues" evidence="10">
    <location>
        <begin position="622"/>
        <end position="634"/>
    </location>
</feature>
<dbReference type="PROSITE" id="PS00107">
    <property type="entry name" value="PROTEIN_KINASE_ATP"/>
    <property type="match status" value="1"/>
</dbReference>
<dbReference type="VEuPathDB" id="FungiDB:LCOR_07057.1"/>
<dbReference type="PANTHER" id="PTHR24343:SF137">
    <property type="entry name" value="SERINE_THREONINE-PROTEIN KINASE HRK1"/>
    <property type="match status" value="1"/>
</dbReference>